<dbReference type="PANTHER" id="PTHR24220">
    <property type="entry name" value="IMPORT ATP-BINDING PROTEIN"/>
    <property type="match status" value="1"/>
</dbReference>
<evidence type="ECO:0000313" key="5">
    <source>
        <dbReference type="Proteomes" id="UP001589568"/>
    </source>
</evidence>
<dbReference type="InterPro" id="IPR003593">
    <property type="entry name" value="AAA+_ATPase"/>
</dbReference>
<keyword evidence="5" id="KW-1185">Reference proteome</keyword>
<gene>
    <name evidence="4" type="ORF">ACFFR3_15355</name>
</gene>
<keyword evidence="1" id="KW-0547">Nucleotide-binding</keyword>
<proteinExistence type="predicted"/>
<dbReference type="GO" id="GO:0005524">
    <property type="term" value="F:ATP binding"/>
    <property type="evidence" value="ECO:0007669"/>
    <property type="project" value="UniProtKB-KW"/>
</dbReference>
<organism evidence="4 5">
    <name type="scientific">Nonomuraea salmonea</name>
    <dbReference type="NCBI Taxonomy" id="46181"/>
    <lineage>
        <taxon>Bacteria</taxon>
        <taxon>Bacillati</taxon>
        <taxon>Actinomycetota</taxon>
        <taxon>Actinomycetes</taxon>
        <taxon>Streptosporangiales</taxon>
        <taxon>Streptosporangiaceae</taxon>
        <taxon>Nonomuraea</taxon>
    </lineage>
</organism>
<dbReference type="InterPro" id="IPR017871">
    <property type="entry name" value="ABC_transporter-like_CS"/>
</dbReference>
<dbReference type="InterPro" id="IPR027417">
    <property type="entry name" value="P-loop_NTPase"/>
</dbReference>
<dbReference type="Proteomes" id="UP001589568">
    <property type="component" value="Unassembled WGS sequence"/>
</dbReference>
<evidence type="ECO:0000313" key="4">
    <source>
        <dbReference type="EMBL" id="MFB9470898.1"/>
    </source>
</evidence>
<dbReference type="InterPro" id="IPR003439">
    <property type="entry name" value="ABC_transporter-like_ATP-bd"/>
</dbReference>
<comment type="caution">
    <text evidence="4">The sequence shown here is derived from an EMBL/GenBank/DDBJ whole genome shotgun (WGS) entry which is preliminary data.</text>
</comment>
<dbReference type="RefSeq" id="WP_364373954.1">
    <property type="nucleotide sequence ID" value="NZ_JBHMCF010000011.1"/>
</dbReference>
<evidence type="ECO:0000259" key="3">
    <source>
        <dbReference type="PROSITE" id="PS50893"/>
    </source>
</evidence>
<sequence length="220" mass="23027">MTTGGPALACRALTCRAGGRTIIAGLTLELFPAERVALMGPSGSGKTTLLTTLAGLLPPVAGRVLVRGVPLDEQPALRAELALVFQSYGLLSLLTAAENVEVALRAAGRPPAEAMRLAEQALERVKVAKFAGHLVEELSGGQQQRVAVARALALCPRVLLADEPTAEQDADHRAIVLDELLAAADEGTTLVIATHDPEVADRCDRVIDLRAPTHPARTTS</sequence>
<feature type="domain" description="ABC transporter" evidence="3">
    <location>
        <begin position="8"/>
        <end position="220"/>
    </location>
</feature>
<dbReference type="Gene3D" id="3.40.50.300">
    <property type="entry name" value="P-loop containing nucleotide triphosphate hydrolases"/>
    <property type="match status" value="1"/>
</dbReference>
<dbReference type="SUPFAM" id="SSF52540">
    <property type="entry name" value="P-loop containing nucleoside triphosphate hydrolases"/>
    <property type="match status" value="1"/>
</dbReference>
<name>A0ABV5NKS9_9ACTN</name>
<evidence type="ECO:0000256" key="1">
    <source>
        <dbReference type="ARBA" id="ARBA00022741"/>
    </source>
</evidence>
<dbReference type="Pfam" id="PF00005">
    <property type="entry name" value="ABC_tran"/>
    <property type="match status" value="1"/>
</dbReference>
<accession>A0ABV5NKS9</accession>
<keyword evidence="2 4" id="KW-0067">ATP-binding</keyword>
<dbReference type="PROSITE" id="PS50893">
    <property type="entry name" value="ABC_TRANSPORTER_2"/>
    <property type="match status" value="1"/>
</dbReference>
<dbReference type="EMBL" id="JBHMCF010000011">
    <property type="protein sequence ID" value="MFB9470898.1"/>
    <property type="molecule type" value="Genomic_DNA"/>
</dbReference>
<dbReference type="PROSITE" id="PS00211">
    <property type="entry name" value="ABC_TRANSPORTER_1"/>
    <property type="match status" value="1"/>
</dbReference>
<evidence type="ECO:0000256" key="2">
    <source>
        <dbReference type="ARBA" id="ARBA00022840"/>
    </source>
</evidence>
<reference evidence="4 5" key="1">
    <citation type="submission" date="2024-09" db="EMBL/GenBank/DDBJ databases">
        <authorList>
            <person name="Sun Q."/>
            <person name="Mori K."/>
        </authorList>
    </citation>
    <scope>NUCLEOTIDE SEQUENCE [LARGE SCALE GENOMIC DNA]</scope>
    <source>
        <strain evidence="4 5">JCM 3324</strain>
    </source>
</reference>
<dbReference type="SMART" id="SM00382">
    <property type="entry name" value="AAA"/>
    <property type="match status" value="1"/>
</dbReference>
<dbReference type="InterPro" id="IPR015854">
    <property type="entry name" value="ABC_transpr_LolD-like"/>
</dbReference>
<protein>
    <submittedName>
        <fullName evidence="4">ATP-binding cassette domain-containing protein</fullName>
    </submittedName>
</protein>